<dbReference type="HOGENOM" id="CLU_1631739_0_0_2"/>
<dbReference type="KEGG" id="tga:TGAM_1671"/>
<dbReference type="GeneID" id="7987581"/>
<reference evidence="1 2" key="1">
    <citation type="journal article" date="2007" name="Genome Biol.">
        <title>Genome analysis and genome-wide proteomics of Thermococcus gammatolerans, the most radioresistant organism known amongst the Archaea.</title>
        <authorList>
            <person name="Zivanovic Y."/>
            <person name="Armengaud J."/>
            <person name="Lagorce A."/>
            <person name="Leplat C."/>
            <person name="Guerin P."/>
            <person name="Dutertre M."/>
            <person name="Anthouard V."/>
            <person name="Forterre P."/>
            <person name="Wincker P."/>
            <person name="Confalonieri F."/>
        </authorList>
    </citation>
    <scope>NUCLEOTIDE SEQUENCE [LARGE SCALE GENOMIC DNA]</scope>
    <source>
        <strain evidence="2">DSM 15229 / JCM 11827 / EJ3</strain>
    </source>
</reference>
<evidence type="ECO:0000313" key="1">
    <source>
        <dbReference type="EMBL" id="ACS34173.1"/>
    </source>
</evidence>
<accession>C5A7G1</accession>
<name>C5A7G1_THEGJ</name>
<dbReference type="RefSeq" id="WP_015859284.1">
    <property type="nucleotide sequence ID" value="NC_012804.1"/>
</dbReference>
<keyword evidence="2" id="KW-1185">Reference proteome</keyword>
<dbReference type="PaxDb" id="593117-TGAM_1671"/>
<dbReference type="STRING" id="593117.TGAM_1671"/>
<dbReference type="AlphaFoldDB" id="C5A7G1"/>
<dbReference type="eggNOG" id="arCOG08606">
    <property type="taxonomic scope" value="Archaea"/>
</dbReference>
<proteinExistence type="predicted"/>
<sequence>MAEFDLEVPIEKLNAVMQPVTNAGLYLRWVLYNELRSTVSLRIVVPEDEVEEILFMIARSYGEPLEVSVLRDSETMLVGQAFLNSIHIKTRSYPVVVLMEYSRESGPYVPVRVTVITRGDLPEEGIEMILSAHFGNFDLRRSYQPGTVERNSLTKITMTPSR</sequence>
<dbReference type="OrthoDB" id="97399at2157"/>
<evidence type="ECO:0000313" key="2">
    <source>
        <dbReference type="Proteomes" id="UP000001488"/>
    </source>
</evidence>
<dbReference type="PATRIC" id="fig|593117.10.peg.1677"/>
<protein>
    <submittedName>
        <fullName evidence="1">Uncharacterized protein</fullName>
    </submittedName>
</protein>
<organism evidence="1 2">
    <name type="scientific">Thermococcus gammatolerans (strain DSM 15229 / JCM 11827 / EJ3)</name>
    <dbReference type="NCBI Taxonomy" id="593117"/>
    <lineage>
        <taxon>Archaea</taxon>
        <taxon>Methanobacteriati</taxon>
        <taxon>Methanobacteriota</taxon>
        <taxon>Thermococci</taxon>
        <taxon>Thermococcales</taxon>
        <taxon>Thermococcaceae</taxon>
        <taxon>Thermococcus</taxon>
    </lineage>
</organism>
<dbReference type="Proteomes" id="UP000001488">
    <property type="component" value="Chromosome"/>
</dbReference>
<gene>
    <name evidence="1" type="ordered locus">TGAM_1671</name>
</gene>
<dbReference type="EMBL" id="CP001398">
    <property type="protein sequence ID" value="ACS34173.1"/>
    <property type="molecule type" value="Genomic_DNA"/>
</dbReference>